<dbReference type="Proteomes" id="UP001187192">
    <property type="component" value="Unassembled WGS sequence"/>
</dbReference>
<name>A0AA88DUX9_FICCA</name>
<sequence>MKPKCRLEYGSNFSNFKVFLCIGHPLSLSTRTGLEHMPVQCGQYPSLMKPWQARIIDSSVISAGMELDGPK</sequence>
<accession>A0AA88DUX9</accession>
<evidence type="ECO:0000313" key="1">
    <source>
        <dbReference type="EMBL" id="GMN62295.1"/>
    </source>
</evidence>
<keyword evidence="2" id="KW-1185">Reference proteome</keyword>
<comment type="caution">
    <text evidence="1">The sequence shown here is derived from an EMBL/GenBank/DDBJ whole genome shotgun (WGS) entry which is preliminary data.</text>
</comment>
<reference evidence="1" key="1">
    <citation type="submission" date="2023-07" db="EMBL/GenBank/DDBJ databases">
        <title>draft genome sequence of fig (Ficus carica).</title>
        <authorList>
            <person name="Takahashi T."/>
            <person name="Nishimura K."/>
        </authorList>
    </citation>
    <scope>NUCLEOTIDE SEQUENCE</scope>
</reference>
<evidence type="ECO:0000313" key="2">
    <source>
        <dbReference type="Proteomes" id="UP001187192"/>
    </source>
</evidence>
<gene>
    <name evidence="1" type="ORF">TIFTF001_031376</name>
</gene>
<dbReference type="EMBL" id="BTGU01000127">
    <property type="protein sequence ID" value="GMN62295.1"/>
    <property type="molecule type" value="Genomic_DNA"/>
</dbReference>
<proteinExistence type="predicted"/>
<dbReference type="AlphaFoldDB" id="A0AA88DUX9"/>
<organism evidence="1 2">
    <name type="scientific">Ficus carica</name>
    <name type="common">Common fig</name>
    <dbReference type="NCBI Taxonomy" id="3494"/>
    <lineage>
        <taxon>Eukaryota</taxon>
        <taxon>Viridiplantae</taxon>
        <taxon>Streptophyta</taxon>
        <taxon>Embryophyta</taxon>
        <taxon>Tracheophyta</taxon>
        <taxon>Spermatophyta</taxon>
        <taxon>Magnoliopsida</taxon>
        <taxon>eudicotyledons</taxon>
        <taxon>Gunneridae</taxon>
        <taxon>Pentapetalae</taxon>
        <taxon>rosids</taxon>
        <taxon>fabids</taxon>
        <taxon>Rosales</taxon>
        <taxon>Moraceae</taxon>
        <taxon>Ficeae</taxon>
        <taxon>Ficus</taxon>
    </lineage>
</organism>
<protein>
    <submittedName>
        <fullName evidence="1">Uncharacterized protein</fullName>
    </submittedName>
</protein>